<comment type="caution">
    <text evidence="2">The sequence shown here is derived from an EMBL/GenBank/DDBJ whole genome shotgun (WGS) entry which is preliminary data.</text>
</comment>
<name>A0A5C8NTM1_9BACI</name>
<reference evidence="2 3" key="1">
    <citation type="submission" date="2019-06" db="EMBL/GenBank/DDBJ databases">
        <title>Cerasibacillus sp. nov., isolated from maize field.</title>
        <authorList>
            <person name="Lin S.-Y."/>
            <person name="Tsai C.-F."/>
            <person name="Young C.-C."/>
        </authorList>
    </citation>
    <scope>NUCLEOTIDE SEQUENCE [LARGE SCALE GENOMIC DNA]</scope>
    <source>
        <strain evidence="2 3">CC-CFT480</strain>
    </source>
</reference>
<proteinExistence type="predicted"/>
<evidence type="ECO:0000313" key="2">
    <source>
        <dbReference type="EMBL" id="TXL64512.1"/>
    </source>
</evidence>
<evidence type="ECO:0000313" key="3">
    <source>
        <dbReference type="Proteomes" id="UP000321574"/>
    </source>
</evidence>
<dbReference type="Pfam" id="PF16781">
    <property type="entry name" value="DUF5068"/>
    <property type="match status" value="1"/>
</dbReference>
<feature type="region of interest" description="Disordered" evidence="1">
    <location>
        <begin position="14"/>
        <end position="69"/>
    </location>
</feature>
<dbReference type="Proteomes" id="UP000321574">
    <property type="component" value="Unassembled WGS sequence"/>
</dbReference>
<dbReference type="AlphaFoldDB" id="A0A5C8NTM1"/>
<dbReference type="OrthoDB" id="2138699at2"/>
<gene>
    <name evidence="2" type="ORF">FHP05_09355</name>
</gene>
<dbReference type="EMBL" id="VDUW01000005">
    <property type="protein sequence ID" value="TXL64512.1"/>
    <property type="molecule type" value="Genomic_DNA"/>
</dbReference>
<accession>A0A5C8NTM1</accession>
<sequence length="404" mass="46721">MILFLLMACGKEEAGKNEIENVSTEDEKETKDEEKENKETIEEEKEKKSEENDNKESASEIMNPAIAEETDGDVEVLYTNVNPEVEHNMDGFIVKVNKYQVTHVTDMKQSEEHRFEDLEGYVITADIAIENTSDHDIYYTPNLRIQTDDRYDYIPSKDIYYVAEDNKLKLEENFKSGSEHNFFHIFILTEEEYIKALSLDPKLIVEAGASKNKDFSDSYREEGFFSFPLNEEQSEKAANATDFYQDKLTTNGIATKELISEKKDINESQEIDKFKITIEGVQYTDIVPNDSSKERFKNFGDNDLVAMTIQVSTDNQSDVMTYNDSSAKLIVNDGEERFLSQGMVENYNPRELNPGDSGERQIVFIFQKKYFELYEKFDLEMGPFMGKDGYEFKEKTMEFEIPAP</sequence>
<evidence type="ECO:0000256" key="1">
    <source>
        <dbReference type="SAM" id="MobiDB-lite"/>
    </source>
</evidence>
<protein>
    <submittedName>
        <fullName evidence="2">DUF5068 domain-containing protein</fullName>
    </submittedName>
</protein>
<feature type="compositionally biased region" description="Basic and acidic residues" evidence="1">
    <location>
        <begin position="28"/>
        <end position="58"/>
    </location>
</feature>
<dbReference type="InterPro" id="IPR031888">
    <property type="entry name" value="DUF5068"/>
</dbReference>
<keyword evidence="3" id="KW-1185">Reference proteome</keyword>
<dbReference type="Gene3D" id="2.60.40.4170">
    <property type="match status" value="1"/>
</dbReference>
<dbReference type="RefSeq" id="WP_147667374.1">
    <property type="nucleotide sequence ID" value="NZ_VDUW01000005.1"/>
</dbReference>
<organism evidence="2 3">
    <name type="scientific">Cerasibacillus terrae</name>
    <dbReference type="NCBI Taxonomy" id="2498845"/>
    <lineage>
        <taxon>Bacteria</taxon>
        <taxon>Bacillati</taxon>
        <taxon>Bacillota</taxon>
        <taxon>Bacilli</taxon>
        <taxon>Bacillales</taxon>
        <taxon>Bacillaceae</taxon>
        <taxon>Cerasibacillus</taxon>
    </lineage>
</organism>